<dbReference type="Pfam" id="PF16126">
    <property type="entry name" value="DUF4838"/>
    <property type="match status" value="1"/>
</dbReference>
<keyword evidence="2" id="KW-1185">Reference proteome</keyword>
<dbReference type="PANTHER" id="PTHR47406">
    <property type="entry name" value="COAGULATION FACTOR 5/8 TYPE, C-TERMINAL"/>
    <property type="match status" value="1"/>
</dbReference>
<evidence type="ECO:0008006" key="3">
    <source>
        <dbReference type="Google" id="ProtNLM"/>
    </source>
</evidence>
<dbReference type="EMBL" id="FTMA01000006">
    <property type="protein sequence ID" value="SIR11065.1"/>
    <property type="molecule type" value="Genomic_DNA"/>
</dbReference>
<dbReference type="SUPFAM" id="SSF49373">
    <property type="entry name" value="Invasin/intimin cell-adhesion fragments"/>
    <property type="match status" value="1"/>
</dbReference>
<reference evidence="2" key="1">
    <citation type="submission" date="2017-01" db="EMBL/GenBank/DDBJ databases">
        <authorList>
            <person name="Varghese N."/>
            <person name="Submissions S."/>
        </authorList>
    </citation>
    <scope>NUCLEOTIDE SEQUENCE [LARGE SCALE GENOMIC DNA]</scope>
    <source>
        <strain evidence="2">DSM 15366</strain>
    </source>
</reference>
<gene>
    <name evidence="1" type="ORF">SAMN05421797_106139</name>
</gene>
<dbReference type="PANTHER" id="PTHR47406:SF2">
    <property type="entry name" value="ALPHA GLUCURONIDASE N-TERMINAL DOMAIN-CONTAINING PROTEIN"/>
    <property type="match status" value="1"/>
</dbReference>
<dbReference type="InterPro" id="IPR032287">
    <property type="entry name" value="DUF4838"/>
</dbReference>
<protein>
    <recommendedName>
        <fullName evidence="3">Ig-like domain (Group 2)</fullName>
    </recommendedName>
</protein>
<dbReference type="InterPro" id="IPR008964">
    <property type="entry name" value="Invasin/intimin_cell_adhesion"/>
</dbReference>
<sequence>MMKAKWIIYKIAVIVMVLGWVQAWGQEYKSLAGTHHIVISSPINQISVGETITMNAISNKKYTDFVWSSEYPGIASVVNGKVIGLDKGKVLITAKAKGDSFEAAYLLTITGPEDHESLPLTTEELYYNNPQFNRGEKYTNKGILLFPADVNEVPNWPSIAAKSGLNTIGIHPGGGHLEGIMEGTINWLKSDYGQLFLKNCRRYGIEVEYEIHAIKELLPREMFNKYPTMFRMDKNGLRQQEDNFCIHSKQALELLAKNVVAFAKIATPTTGRYYFWIDDGRHMCHPDIGDIYSDSDQALMMENYLLRELRKFDPRATIAHLTYANTSTPPKKIKPDNGVFLEFVPITRSYDMSYRNQSGDRSTQDNSGWVYLKQNLEIFPANTAQILEYWTDVSLFSNWKRPFKELPWKKINKVLEDDVTFYREFGIPNFTSFGNGHDENYLKNYGFKHIEEYSKALQD</sequence>
<dbReference type="OrthoDB" id="360912at2"/>
<dbReference type="RefSeq" id="WP_076549678.1">
    <property type="nucleotide sequence ID" value="NZ_FTMA01000006.1"/>
</dbReference>
<evidence type="ECO:0000313" key="2">
    <source>
        <dbReference type="Proteomes" id="UP000186953"/>
    </source>
</evidence>
<accession>A0A1N6Y8V3</accession>
<evidence type="ECO:0000313" key="1">
    <source>
        <dbReference type="EMBL" id="SIR11065.1"/>
    </source>
</evidence>
<dbReference type="Proteomes" id="UP000186953">
    <property type="component" value="Unassembled WGS sequence"/>
</dbReference>
<organism evidence="1 2">
    <name type="scientific">Maribacter ulvicola</name>
    <dbReference type="NCBI Taxonomy" id="228959"/>
    <lineage>
        <taxon>Bacteria</taxon>
        <taxon>Pseudomonadati</taxon>
        <taxon>Bacteroidota</taxon>
        <taxon>Flavobacteriia</taxon>
        <taxon>Flavobacteriales</taxon>
        <taxon>Flavobacteriaceae</taxon>
        <taxon>Maribacter</taxon>
    </lineage>
</organism>
<proteinExistence type="predicted"/>
<name>A0A1N6Y8V3_9FLAO</name>
<dbReference type="Gene3D" id="2.60.40.1080">
    <property type="match status" value="1"/>
</dbReference>
<dbReference type="AlphaFoldDB" id="A0A1N6Y8V3"/>
<dbReference type="STRING" id="228959.SAMN05421797_106139"/>